<protein>
    <submittedName>
        <fullName evidence="1">Uncharacterized protein</fullName>
    </submittedName>
</protein>
<name>A0A8S5LPF9_9CAUD</name>
<proteinExistence type="predicted"/>
<organism evidence="1">
    <name type="scientific">Siphoviridae sp. ctoiW10</name>
    <dbReference type="NCBI Taxonomy" id="2827592"/>
    <lineage>
        <taxon>Viruses</taxon>
        <taxon>Duplodnaviria</taxon>
        <taxon>Heunggongvirae</taxon>
        <taxon>Uroviricota</taxon>
        <taxon>Caudoviricetes</taxon>
    </lineage>
</organism>
<reference evidence="1" key="1">
    <citation type="journal article" date="2021" name="Proc. Natl. Acad. Sci. U.S.A.">
        <title>A Catalog of Tens of Thousands of Viruses from Human Metagenomes Reveals Hidden Associations with Chronic Diseases.</title>
        <authorList>
            <person name="Tisza M.J."/>
            <person name="Buck C.B."/>
        </authorList>
    </citation>
    <scope>NUCLEOTIDE SEQUENCE</scope>
    <source>
        <strain evidence="1">CtoiW10</strain>
    </source>
</reference>
<sequence>MENFFTIQKWLNPLKYKENPTITRIVGLVRVAGVEPTNKRL</sequence>
<evidence type="ECO:0000313" key="1">
    <source>
        <dbReference type="EMBL" id="DAD71818.1"/>
    </source>
</evidence>
<dbReference type="EMBL" id="BK015888">
    <property type="protein sequence ID" value="DAD71818.1"/>
    <property type="molecule type" value="Genomic_DNA"/>
</dbReference>
<accession>A0A8S5LPF9</accession>